<dbReference type="Proteomes" id="UP001164653">
    <property type="component" value="Chromosome"/>
</dbReference>
<dbReference type="InterPro" id="IPR009057">
    <property type="entry name" value="Homeodomain-like_sf"/>
</dbReference>
<evidence type="ECO:0000313" key="6">
    <source>
        <dbReference type="Proteomes" id="UP001164653"/>
    </source>
</evidence>
<dbReference type="InterPro" id="IPR018060">
    <property type="entry name" value="HTH_AraC"/>
</dbReference>
<feature type="domain" description="HTH araC/xylS-type" evidence="4">
    <location>
        <begin position="15"/>
        <end position="56"/>
    </location>
</feature>
<name>A0A9E8SN48_9BACT</name>
<evidence type="ECO:0000256" key="3">
    <source>
        <dbReference type="ARBA" id="ARBA00023163"/>
    </source>
</evidence>
<dbReference type="Gene3D" id="1.10.10.60">
    <property type="entry name" value="Homeodomain-like"/>
    <property type="match status" value="1"/>
</dbReference>
<organism evidence="5 6">
    <name type="scientific">Dyadobacter pollutisoli</name>
    <dbReference type="NCBI Taxonomy" id="2910158"/>
    <lineage>
        <taxon>Bacteria</taxon>
        <taxon>Pseudomonadati</taxon>
        <taxon>Bacteroidota</taxon>
        <taxon>Cytophagia</taxon>
        <taxon>Cytophagales</taxon>
        <taxon>Spirosomataceae</taxon>
        <taxon>Dyadobacter</taxon>
    </lineage>
</organism>
<protein>
    <submittedName>
        <fullName evidence="5">AraC family transcriptional regulator</fullName>
    </submittedName>
</protein>
<sequence length="59" mass="6925">MHERHHLVLVVCLNMLKGSNLNINEISFLLGFDDPNYFSRLFKRNVGLTPHVFREQSLN</sequence>
<dbReference type="PANTHER" id="PTHR43280:SF2">
    <property type="entry name" value="HTH-TYPE TRANSCRIPTIONAL REGULATOR EXSA"/>
    <property type="match status" value="1"/>
</dbReference>
<keyword evidence="3" id="KW-0804">Transcription</keyword>
<evidence type="ECO:0000256" key="1">
    <source>
        <dbReference type="ARBA" id="ARBA00023015"/>
    </source>
</evidence>
<keyword evidence="1" id="KW-0805">Transcription regulation</keyword>
<dbReference type="SUPFAM" id="SSF46689">
    <property type="entry name" value="Homeodomain-like"/>
    <property type="match status" value="1"/>
</dbReference>
<evidence type="ECO:0000256" key="2">
    <source>
        <dbReference type="ARBA" id="ARBA00023125"/>
    </source>
</evidence>
<dbReference type="InterPro" id="IPR020449">
    <property type="entry name" value="Tscrpt_reg_AraC-type_HTH"/>
</dbReference>
<dbReference type="GO" id="GO:0043565">
    <property type="term" value="F:sequence-specific DNA binding"/>
    <property type="evidence" value="ECO:0007669"/>
    <property type="project" value="InterPro"/>
</dbReference>
<proteinExistence type="predicted"/>
<evidence type="ECO:0000313" key="5">
    <source>
        <dbReference type="EMBL" id="WAC15495.1"/>
    </source>
</evidence>
<gene>
    <name evidence="5" type="ORF">ON006_22960</name>
</gene>
<evidence type="ECO:0000259" key="4">
    <source>
        <dbReference type="PROSITE" id="PS01124"/>
    </source>
</evidence>
<keyword evidence="2" id="KW-0238">DNA-binding</keyword>
<dbReference type="Pfam" id="PF00165">
    <property type="entry name" value="HTH_AraC"/>
    <property type="match status" value="1"/>
</dbReference>
<keyword evidence="6" id="KW-1185">Reference proteome</keyword>
<dbReference type="PROSITE" id="PS01124">
    <property type="entry name" value="HTH_ARAC_FAMILY_2"/>
    <property type="match status" value="1"/>
</dbReference>
<dbReference type="PANTHER" id="PTHR43280">
    <property type="entry name" value="ARAC-FAMILY TRANSCRIPTIONAL REGULATOR"/>
    <property type="match status" value="1"/>
</dbReference>
<dbReference type="EMBL" id="CP112998">
    <property type="protein sequence ID" value="WAC15495.1"/>
    <property type="molecule type" value="Genomic_DNA"/>
</dbReference>
<dbReference type="KEGG" id="dpf:ON006_22960"/>
<accession>A0A9E8SN48</accession>
<dbReference type="GO" id="GO:0003700">
    <property type="term" value="F:DNA-binding transcription factor activity"/>
    <property type="evidence" value="ECO:0007669"/>
    <property type="project" value="InterPro"/>
</dbReference>
<dbReference type="PRINTS" id="PR00032">
    <property type="entry name" value="HTHARAC"/>
</dbReference>
<dbReference type="AlphaFoldDB" id="A0A9E8SN48"/>
<reference evidence="5" key="1">
    <citation type="submission" date="2022-11" db="EMBL/GenBank/DDBJ databases">
        <title>Dyadobacter pollutisoli sp. nov., isolated from plastic dumped soil.</title>
        <authorList>
            <person name="Kim J.M."/>
            <person name="Kim K.R."/>
            <person name="Lee J.K."/>
            <person name="Hao L."/>
            <person name="Jeon C.O."/>
        </authorList>
    </citation>
    <scope>NUCLEOTIDE SEQUENCE</scope>
    <source>
        <strain evidence="5">U1</strain>
    </source>
</reference>